<name>A0A0B2BYZ0_9SPHN</name>
<dbReference type="FunFam" id="2.70.70.10:FF:000006">
    <property type="entry name" value="M23 family peptidase"/>
    <property type="match status" value="1"/>
</dbReference>
<keyword evidence="1 2" id="KW-0732">Signal</keyword>
<feature type="chain" id="PRO_5002068888" description="M23ase beta-sheet core domain-containing protein" evidence="2">
    <location>
        <begin position="23"/>
        <end position="232"/>
    </location>
</feature>
<feature type="signal peptide" evidence="2">
    <location>
        <begin position="1"/>
        <end position="22"/>
    </location>
</feature>
<dbReference type="SUPFAM" id="SSF51261">
    <property type="entry name" value="Duplicated hybrid motif"/>
    <property type="match status" value="1"/>
</dbReference>
<sequence length="232" mass="23731">MIIKLAIAAAGIAATIVAPVQAQDNAAATQLTSAQITGVIEAPVATGSGDAEFSELFASWQQSDAGRVSDSTGFAAAPIQRVSVPSRIPLDAARMSSDYGMRSHPVLGGRRRHSGVDLAAPTGTPVYAPADGLVSRADAWGSYGNYIALEHGGDLQTRFGHLSGFAVSAGERVSKGQLIGYVGSTGRSTGPHLHYEVRVAGEAVDPRPYMLDSGSETRVALVASQGGIGGAD</sequence>
<keyword evidence="5" id="KW-1185">Reference proteome</keyword>
<evidence type="ECO:0000313" key="4">
    <source>
        <dbReference type="EMBL" id="KHL24911.1"/>
    </source>
</evidence>
<dbReference type="AlphaFoldDB" id="A0A0B2BYZ0"/>
<dbReference type="Pfam" id="PF01551">
    <property type="entry name" value="Peptidase_M23"/>
    <property type="match status" value="1"/>
</dbReference>
<dbReference type="CDD" id="cd12797">
    <property type="entry name" value="M23_peptidase"/>
    <property type="match status" value="1"/>
</dbReference>
<dbReference type="GO" id="GO:0004222">
    <property type="term" value="F:metalloendopeptidase activity"/>
    <property type="evidence" value="ECO:0007669"/>
    <property type="project" value="TreeGrafter"/>
</dbReference>
<accession>A0A0B2BYZ0</accession>
<feature type="domain" description="M23ase beta-sheet core" evidence="3">
    <location>
        <begin position="112"/>
        <end position="206"/>
    </location>
</feature>
<evidence type="ECO:0000259" key="3">
    <source>
        <dbReference type="Pfam" id="PF01551"/>
    </source>
</evidence>
<dbReference type="PANTHER" id="PTHR21666:SF289">
    <property type="entry name" value="L-ALA--D-GLU ENDOPEPTIDASE"/>
    <property type="match status" value="1"/>
</dbReference>
<protein>
    <recommendedName>
        <fullName evidence="3">M23ase beta-sheet core domain-containing protein</fullName>
    </recommendedName>
</protein>
<evidence type="ECO:0000256" key="1">
    <source>
        <dbReference type="ARBA" id="ARBA00022729"/>
    </source>
</evidence>
<dbReference type="InterPro" id="IPR011055">
    <property type="entry name" value="Dup_hybrid_motif"/>
</dbReference>
<dbReference type="EMBL" id="JTDN01000002">
    <property type="protein sequence ID" value="KHL24911.1"/>
    <property type="molecule type" value="Genomic_DNA"/>
</dbReference>
<dbReference type="RefSeq" id="WP_039097375.1">
    <property type="nucleotide sequence ID" value="NZ_JTDN01000002.1"/>
</dbReference>
<comment type="caution">
    <text evidence="4">The sequence shown here is derived from an EMBL/GenBank/DDBJ whole genome shotgun (WGS) entry which is preliminary data.</text>
</comment>
<dbReference type="InterPro" id="IPR016047">
    <property type="entry name" value="M23ase_b-sheet_dom"/>
</dbReference>
<evidence type="ECO:0000313" key="5">
    <source>
        <dbReference type="Proteomes" id="UP000030988"/>
    </source>
</evidence>
<evidence type="ECO:0000256" key="2">
    <source>
        <dbReference type="SAM" id="SignalP"/>
    </source>
</evidence>
<dbReference type="PANTHER" id="PTHR21666">
    <property type="entry name" value="PEPTIDASE-RELATED"/>
    <property type="match status" value="1"/>
</dbReference>
<dbReference type="Proteomes" id="UP000030988">
    <property type="component" value="Unassembled WGS sequence"/>
</dbReference>
<dbReference type="InterPro" id="IPR050570">
    <property type="entry name" value="Cell_wall_metabolism_enzyme"/>
</dbReference>
<dbReference type="Gene3D" id="2.70.70.10">
    <property type="entry name" value="Glucose Permease (Domain IIA)"/>
    <property type="match status" value="1"/>
</dbReference>
<dbReference type="STRING" id="1572751.PK98_13670"/>
<dbReference type="OrthoDB" id="9815245at2"/>
<gene>
    <name evidence="4" type="ORF">PK98_13670</name>
</gene>
<organism evidence="4 5">
    <name type="scientific">Croceibacterium mercuriale</name>
    <dbReference type="NCBI Taxonomy" id="1572751"/>
    <lineage>
        <taxon>Bacteria</taxon>
        <taxon>Pseudomonadati</taxon>
        <taxon>Pseudomonadota</taxon>
        <taxon>Alphaproteobacteria</taxon>
        <taxon>Sphingomonadales</taxon>
        <taxon>Erythrobacteraceae</taxon>
        <taxon>Croceibacterium</taxon>
    </lineage>
</organism>
<proteinExistence type="predicted"/>
<reference evidence="4 5" key="1">
    <citation type="submission" date="2014-11" db="EMBL/GenBank/DDBJ databases">
        <title>Draft genome sequence of Kirrobacter mercurialis.</title>
        <authorList>
            <person name="Coil D.A."/>
            <person name="Eisen J.A."/>
        </authorList>
    </citation>
    <scope>NUCLEOTIDE SEQUENCE [LARGE SCALE GENOMIC DNA]</scope>
    <source>
        <strain evidence="4 5">Coronado</strain>
    </source>
</reference>